<comment type="similarity">
    <text evidence="2">Belongs to the ACC deaminase/D-cysteine desulfhydrase family.</text>
</comment>
<comment type="cofactor">
    <cofactor evidence="1">
        <name>pyridoxal 5'-phosphate</name>
        <dbReference type="ChEBI" id="CHEBI:597326"/>
    </cofactor>
</comment>
<sequence length="320" mass="35300">MNLKPEKLSLATFPTPIHHCSNGVDIKLDSMSGCEMSGNKIRKLEFLLQDALNKKSTIILTTGGSGSNHCRATAVAAKRLGLKSLLLLRSTESESKKIDGNLFISTLVGAKIEFITRKEYQIRNELLAKRAKELEQEGEVPYIIPEGGSNALGSWGYSSCFEEILKQRENLQMYNKIIVPTGSVGTVAGLVVGVNLSGTKNCEIIGVPVCDNSEYFSKRLENVIQDFNQLYGTEVNTKCARFVDGYIGEGYSVPYQPAMEQIKILAQTEGIILDHCYTGKAWNALVSLIEKGELDPQSDKILFIHTGGIFSVFPYKDLYL</sequence>
<dbReference type="InterPro" id="IPR036052">
    <property type="entry name" value="TrpB-like_PALP_sf"/>
</dbReference>
<keyword evidence="6" id="KW-1185">Reference proteome</keyword>
<dbReference type="InterPro" id="IPR001926">
    <property type="entry name" value="TrpB-like_PALP"/>
</dbReference>
<dbReference type="EMBL" id="JAOAOG010000242">
    <property type="protein sequence ID" value="KAJ6236926.1"/>
    <property type="molecule type" value="Genomic_DNA"/>
</dbReference>
<proteinExistence type="inferred from homology"/>
<evidence type="ECO:0000259" key="4">
    <source>
        <dbReference type="Pfam" id="PF00291"/>
    </source>
</evidence>
<dbReference type="PANTHER" id="PTHR43780">
    <property type="entry name" value="1-AMINOCYCLOPROPANE-1-CARBOXYLATE DEAMINASE-RELATED"/>
    <property type="match status" value="1"/>
</dbReference>
<keyword evidence="3" id="KW-0663">Pyridoxal phosphate</keyword>
<evidence type="ECO:0000313" key="6">
    <source>
        <dbReference type="Proteomes" id="UP001150062"/>
    </source>
</evidence>
<name>A0ABQ8XWJ1_9EUKA</name>
<organism evidence="5 6">
    <name type="scientific">Anaeramoeba flamelloides</name>
    <dbReference type="NCBI Taxonomy" id="1746091"/>
    <lineage>
        <taxon>Eukaryota</taxon>
        <taxon>Metamonada</taxon>
        <taxon>Anaeramoebidae</taxon>
        <taxon>Anaeramoeba</taxon>
    </lineage>
</organism>
<evidence type="ECO:0000256" key="3">
    <source>
        <dbReference type="ARBA" id="ARBA00022898"/>
    </source>
</evidence>
<dbReference type="Proteomes" id="UP001150062">
    <property type="component" value="Unassembled WGS sequence"/>
</dbReference>
<evidence type="ECO:0000256" key="2">
    <source>
        <dbReference type="ARBA" id="ARBA00008639"/>
    </source>
</evidence>
<feature type="domain" description="Tryptophan synthase beta chain-like PALP" evidence="4">
    <location>
        <begin position="9"/>
        <end position="307"/>
    </location>
</feature>
<dbReference type="Gene3D" id="3.40.50.1100">
    <property type="match status" value="2"/>
</dbReference>
<accession>A0ABQ8XWJ1</accession>
<dbReference type="Pfam" id="PF00291">
    <property type="entry name" value="PALP"/>
    <property type="match status" value="1"/>
</dbReference>
<gene>
    <name evidence="5" type="ORF">M0813_27671</name>
</gene>
<dbReference type="SUPFAM" id="SSF53686">
    <property type="entry name" value="Tryptophan synthase beta subunit-like PLP-dependent enzymes"/>
    <property type="match status" value="1"/>
</dbReference>
<evidence type="ECO:0000313" key="5">
    <source>
        <dbReference type="EMBL" id="KAJ6236926.1"/>
    </source>
</evidence>
<comment type="caution">
    <text evidence="5">The sequence shown here is derived from an EMBL/GenBank/DDBJ whole genome shotgun (WGS) entry which is preliminary data.</text>
</comment>
<evidence type="ECO:0000256" key="1">
    <source>
        <dbReference type="ARBA" id="ARBA00001933"/>
    </source>
</evidence>
<reference evidence="5" key="1">
    <citation type="submission" date="2022-08" db="EMBL/GenBank/DDBJ databases">
        <title>Novel sulfate-reducing endosymbionts in the free-living metamonad Anaeramoeba.</title>
        <authorList>
            <person name="Jerlstrom-Hultqvist J."/>
            <person name="Cepicka I."/>
            <person name="Gallot-Lavallee L."/>
            <person name="Salas-Leiva D."/>
            <person name="Curtis B.A."/>
            <person name="Zahonova K."/>
            <person name="Pipaliya S."/>
            <person name="Dacks J."/>
            <person name="Roger A.J."/>
        </authorList>
    </citation>
    <scope>NUCLEOTIDE SEQUENCE</scope>
    <source>
        <strain evidence="5">Schooner1</strain>
    </source>
</reference>
<dbReference type="PIRSF" id="PIRSF006278">
    <property type="entry name" value="ACCD_DCysDesulf"/>
    <property type="match status" value="1"/>
</dbReference>
<protein>
    <submittedName>
        <fullName evidence="5">1-aminocyclopropane-1-carboxylate deaminase-related</fullName>
    </submittedName>
</protein>
<dbReference type="PANTHER" id="PTHR43780:SF2">
    <property type="entry name" value="1-AMINOCYCLOPROPANE-1-CARBOXYLATE DEAMINASE-RELATED"/>
    <property type="match status" value="1"/>
</dbReference>
<dbReference type="InterPro" id="IPR027278">
    <property type="entry name" value="ACCD_DCysDesulf"/>
</dbReference>